<dbReference type="InterPro" id="IPR036291">
    <property type="entry name" value="NAD(P)-bd_dom_sf"/>
</dbReference>
<name>A0A7I7WNE0_MYCGU</name>
<proteinExistence type="predicted"/>
<dbReference type="SUPFAM" id="SSF51735">
    <property type="entry name" value="NAD(P)-binding Rossmann-fold domains"/>
    <property type="match status" value="1"/>
</dbReference>
<dbReference type="Proteomes" id="UP000466187">
    <property type="component" value="Chromosome"/>
</dbReference>
<sequence>MCLLTDLIACGLRFDPAWTGIPDGMGLTVAVTGPTGEIGISAVTALDRDPVVERIIGMARRPFDPAGQGWTKTEYRQGDITERGDVDDLVADADVVVHLAFIIMGTREESARVNLAGTRNVFEATVAAQRPRRLVYTSSVAAYGYHSDNPSPITEDVPPRGSPEHYYSEQKAACEAALKETVAGSDLEVYVLRPCIVAGPKAPALADAMPWNQLPGPIKRVTQLLPLPKPLLPDPGVPMQLVHHDDVASAIALAVTTDAPPGAYNLAGDGVVSISDVATELGARPVRVPQFAATAASGLMARIPFLPSSLEWLHASRTSVVMDTGKAKTQLGWEPKYTAAETLSELGRSR</sequence>
<evidence type="ECO:0000313" key="2">
    <source>
        <dbReference type="EMBL" id="BBZ19189.1"/>
    </source>
</evidence>
<protein>
    <submittedName>
        <fullName evidence="2">NAD-dependent epimerase</fullName>
    </submittedName>
</protein>
<dbReference type="Pfam" id="PF01370">
    <property type="entry name" value="Epimerase"/>
    <property type="match status" value="1"/>
</dbReference>
<dbReference type="InterPro" id="IPR001509">
    <property type="entry name" value="Epimerase_deHydtase"/>
</dbReference>
<reference evidence="2 3" key="1">
    <citation type="journal article" date="2019" name="Emerg. Microbes Infect.">
        <title>Comprehensive subspecies identification of 175 nontuberculous mycobacteria species based on 7547 genomic profiles.</title>
        <authorList>
            <person name="Matsumoto Y."/>
            <person name="Kinjo T."/>
            <person name="Motooka D."/>
            <person name="Nabeya D."/>
            <person name="Jung N."/>
            <person name="Uechi K."/>
            <person name="Horii T."/>
            <person name="Iida T."/>
            <person name="Fujita J."/>
            <person name="Nakamura S."/>
        </authorList>
    </citation>
    <scope>NUCLEOTIDE SEQUENCE [LARGE SCALE GENOMIC DNA]</scope>
    <source>
        <strain evidence="2 3">JCM 12688</strain>
    </source>
</reference>
<accession>A0A7I7WNE0</accession>
<dbReference type="AlphaFoldDB" id="A0A7I7WNE0"/>
<evidence type="ECO:0000313" key="3">
    <source>
        <dbReference type="Proteomes" id="UP000466187"/>
    </source>
</evidence>
<dbReference type="Gene3D" id="3.40.50.720">
    <property type="entry name" value="NAD(P)-binding Rossmann-like Domain"/>
    <property type="match status" value="1"/>
</dbReference>
<dbReference type="InterPro" id="IPR050177">
    <property type="entry name" value="Lipid_A_modif_metabolic_enz"/>
</dbReference>
<evidence type="ECO:0000259" key="1">
    <source>
        <dbReference type="Pfam" id="PF01370"/>
    </source>
</evidence>
<feature type="domain" description="NAD-dependent epimerase/dehydratase" evidence="1">
    <location>
        <begin position="29"/>
        <end position="267"/>
    </location>
</feature>
<organism evidence="2 3">
    <name type="scientific">Mycolicibacterium gadium</name>
    <name type="common">Mycobacterium gadium</name>
    <dbReference type="NCBI Taxonomy" id="1794"/>
    <lineage>
        <taxon>Bacteria</taxon>
        <taxon>Bacillati</taxon>
        <taxon>Actinomycetota</taxon>
        <taxon>Actinomycetes</taxon>
        <taxon>Mycobacteriales</taxon>
        <taxon>Mycobacteriaceae</taxon>
        <taxon>Mycolicibacterium</taxon>
    </lineage>
</organism>
<dbReference type="KEGG" id="mgad:MGAD_35240"/>
<dbReference type="PANTHER" id="PTHR43245">
    <property type="entry name" value="BIFUNCTIONAL POLYMYXIN RESISTANCE PROTEIN ARNA"/>
    <property type="match status" value="1"/>
</dbReference>
<gene>
    <name evidence="2" type="ORF">MGAD_35240</name>
</gene>
<dbReference type="EMBL" id="AP022608">
    <property type="protein sequence ID" value="BBZ19189.1"/>
    <property type="molecule type" value="Genomic_DNA"/>
</dbReference>